<dbReference type="Proteomes" id="UP000002051">
    <property type="component" value="Chromosome 2"/>
</dbReference>
<dbReference type="EMBL" id="CM001218">
    <property type="protein sequence ID" value="KEH36683.1"/>
    <property type="molecule type" value="Genomic_DNA"/>
</dbReference>
<sequence length="116" mass="13576">MCSNLIISQVLKIIWTSNQNQKIANIIVYNFHVYQKVQIKIEICENDARARNRGSCHWAARLASNVTRHGEQFQWLLATNSPPDRLARMTVCRKFCFREKSIFTPKSQFLTSQYPN</sequence>
<protein>
    <submittedName>
        <fullName evidence="1 2">Uncharacterized protein</fullName>
    </submittedName>
</protein>
<keyword evidence="3" id="KW-1185">Reference proteome</keyword>
<dbReference type="EnsemblPlants" id="KEH36683">
    <property type="protein sequence ID" value="KEH36683"/>
    <property type="gene ID" value="MTR_2g018655"/>
</dbReference>
<dbReference type="HOGENOM" id="CLU_2402955_0_0_1"/>
<evidence type="ECO:0000313" key="2">
    <source>
        <dbReference type="EnsemblPlants" id="KEH36683"/>
    </source>
</evidence>
<name>A0A072V5Q2_MEDTR</name>
<dbReference type="AlphaFoldDB" id="A0A072V5Q2"/>
<accession>A0A072V5Q2</accession>
<evidence type="ECO:0000313" key="1">
    <source>
        <dbReference type="EMBL" id="KEH36683.1"/>
    </source>
</evidence>
<gene>
    <name evidence="1" type="ordered locus">MTR_2g018655</name>
</gene>
<evidence type="ECO:0000313" key="3">
    <source>
        <dbReference type="Proteomes" id="UP000002051"/>
    </source>
</evidence>
<reference evidence="2" key="3">
    <citation type="submission" date="2015-04" db="UniProtKB">
        <authorList>
            <consortium name="EnsemblPlants"/>
        </authorList>
    </citation>
    <scope>IDENTIFICATION</scope>
    <source>
        <strain evidence="2">cv. Jemalong A17</strain>
    </source>
</reference>
<reference evidence="1 3" key="1">
    <citation type="journal article" date="2011" name="Nature">
        <title>The Medicago genome provides insight into the evolution of rhizobial symbioses.</title>
        <authorList>
            <person name="Young N.D."/>
            <person name="Debelle F."/>
            <person name="Oldroyd G.E."/>
            <person name="Geurts R."/>
            <person name="Cannon S.B."/>
            <person name="Udvardi M.K."/>
            <person name="Benedito V.A."/>
            <person name="Mayer K.F."/>
            <person name="Gouzy J."/>
            <person name="Schoof H."/>
            <person name="Van de Peer Y."/>
            <person name="Proost S."/>
            <person name="Cook D.R."/>
            <person name="Meyers B.C."/>
            <person name="Spannagl M."/>
            <person name="Cheung F."/>
            <person name="De Mita S."/>
            <person name="Krishnakumar V."/>
            <person name="Gundlach H."/>
            <person name="Zhou S."/>
            <person name="Mudge J."/>
            <person name="Bharti A.K."/>
            <person name="Murray J.D."/>
            <person name="Naoumkina M.A."/>
            <person name="Rosen B."/>
            <person name="Silverstein K.A."/>
            <person name="Tang H."/>
            <person name="Rombauts S."/>
            <person name="Zhao P.X."/>
            <person name="Zhou P."/>
            <person name="Barbe V."/>
            <person name="Bardou P."/>
            <person name="Bechner M."/>
            <person name="Bellec A."/>
            <person name="Berger A."/>
            <person name="Berges H."/>
            <person name="Bidwell S."/>
            <person name="Bisseling T."/>
            <person name="Choisne N."/>
            <person name="Couloux A."/>
            <person name="Denny R."/>
            <person name="Deshpande S."/>
            <person name="Dai X."/>
            <person name="Doyle J.J."/>
            <person name="Dudez A.M."/>
            <person name="Farmer A.D."/>
            <person name="Fouteau S."/>
            <person name="Franken C."/>
            <person name="Gibelin C."/>
            <person name="Gish J."/>
            <person name="Goldstein S."/>
            <person name="Gonzalez A.J."/>
            <person name="Green P.J."/>
            <person name="Hallab A."/>
            <person name="Hartog M."/>
            <person name="Hua A."/>
            <person name="Humphray S.J."/>
            <person name="Jeong D.H."/>
            <person name="Jing Y."/>
            <person name="Jocker A."/>
            <person name="Kenton S.M."/>
            <person name="Kim D.J."/>
            <person name="Klee K."/>
            <person name="Lai H."/>
            <person name="Lang C."/>
            <person name="Lin S."/>
            <person name="Macmil S.L."/>
            <person name="Magdelenat G."/>
            <person name="Matthews L."/>
            <person name="McCorrison J."/>
            <person name="Monaghan E.L."/>
            <person name="Mun J.H."/>
            <person name="Najar F.Z."/>
            <person name="Nicholson C."/>
            <person name="Noirot C."/>
            <person name="O'Bleness M."/>
            <person name="Paule C.R."/>
            <person name="Poulain J."/>
            <person name="Prion F."/>
            <person name="Qin B."/>
            <person name="Qu C."/>
            <person name="Retzel E.F."/>
            <person name="Riddle C."/>
            <person name="Sallet E."/>
            <person name="Samain S."/>
            <person name="Samson N."/>
            <person name="Sanders I."/>
            <person name="Saurat O."/>
            <person name="Scarpelli C."/>
            <person name="Schiex T."/>
            <person name="Segurens B."/>
            <person name="Severin A.J."/>
            <person name="Sherrier D.J."/>
            <person name="Shi R."/>
            <person name="Sims S."/>
            <person name="Singer S.R."/>
            <person name="Sinharoy S."/>
            <person name="Sterck L."/>
            <person name="Viollet A."/>
            <person name="Wang B.B."/>
            <person name="Wang K."/>
            <person name="Wang M."/>
            <person name="Wang X."/>
            <person name="Warfsmann J."/>
            <person name="Weissenbach J."/>
            <person name="White D.D."/>
            <person name="White J.D."/>
            <person name="Wiley G.B."/>
            <person name="Wincker P."/>
            <person name="Xing Y."/>
            <person name="Yang L."/>
            <person name="Yao Z."/>
            <person name="Ying F."/>
            <person name="Zhai J."/>
            <person name="Zhou L."/>
            <person name="Zuber A."/>
            <person name="Denarie J."/>
            <person name="Dixon R.A."/>
            <person name="May G.D."/>
            <person name="Schwartz D.C."/>
            <person name="Rogers J."/>
            <person name="Quetier F."/>
            <person name="Town C.D."/>
            <person name="Roe B.A."/>
        </authorList>
    </citation>
    <scope>NUCLEOTIDE SEQUENCE [LARGE SCALE GENOMIC DNA]</scope>
    <source>
        <strain evidence="1">A17</strain>
        <strain evidence="2 3">cv. Jemalong A17</strain>
    </source>
</reference>
<proteinExistence type="predicted"/>
<organism evidence="1 3">
    <name type="scientific">Medicago truncatula</name>
    <name type="common">Barrel medic</name>
    <name type="synonym">Medicago tribuloides</name>
    <dbReference type="NCBI Taxonomy" id="3880"/>
    <lineage>
        <taxon>Eukaryota</taxon>
        <taxon>Viridiplantae</taxon>
        <taxon>Streptophyta</taxon>
        <taxon>Embryophyta</taxon>
        <taxon>Tracheophyta</taxon>
        <taxon>Spermatophyta</taxon>
        <taxon>Magnoliopsida</taxon>
        <taxon>eudicotyledons</taxon>
        <taxon>Gunneridae</taxon>
        <taxon>Pentapetalae</taxon>
        <taxon>rosids</taxon>
        <taxon>fabids</taxon>
        <taxon>Fabales</taxon>
        <taxon>Fabaceae</taxon>
        <taxon>Papilionoideae</taxon>
        <taxon>50 kb inversion clade</taxon>
        <taxon>NPAAA clade</taxon>
        <taxon>Hologalegina</taxon>
        <taxon>IRL clade</taxon>
        <taxon>Trifolieae</taxon>
        <taxon>Medicago</taxon>
    </lineage>
</organism>
<reference evidence="1 3" key="2">
    <citation type="journal article" date="2014" name="BMC Genomics">
        <title>An improved genome release (version Mt4.0) for the model legume Medicago truncatula.</title>
        <authorList>
            <person name="Tang H."/>
            <person name="Krishnakumar V."/>
            <person name="Bidwell S."/>
            <person name="Rosen B."/>
            <person name="Chan A."/>
            <person name="Zhou S."/>
            <person name="Gentzbittel L."/>
            <person name="Childs K.L."/>
            <person name="Yandell M."/>
            <person name="Gundlach H."/>
            <person name="Mayer K.F."/>
            <person name="Schwartz D.C."/>
            <person name="Town C.D."/>
        </authorList>
    </citation>
    <scope>GENOME REANNOTATION</scope>
    <source>
        <strain evidence="1">A17</strain>
        <strain evidence="2 3">cv. Jemalong A17</strain>
    </source>
</reference>